<feature type="repeat" description="TPR" evidence="2">
    <location>
        <begin position="255"/>
        <end position="288"/>
    </location>
</feature>
<dbReference type="Proteomes" id="UP000886667">
    <property type="component" value="Unassembled WGS sequence"/>
</dbReference>
<dbReference type="PANTHER" id="PTHR43228">
    <property type="entry name" value="TWO-COMPONENT RESPONSE REGULATOR"/>
    <property type="match status" value="1"/>
</dbReference>
<evidence type="ECO:0000313" key="4">
    <source>
        <dbReference type="EMBL" id="MCG7948141.1"/>
    </source>
</evidence>
<sequence>MPDQTSSRLTLQTRKLKEHFVFFKPGLLENRLYLVVDDFGDMRSMMKNMLMACGVREIKLARNGNEAIELMEQERFDVVLCDYNLGAGRDGQQVLEEAKYRHLMGLGSVFVMVTAENTRDMVMGAVEYEPDSYLTKPFNKDFLKTRLEKLIAKKHDLLAIEEAVEKRNYAKAVAILDEKIAAKPANCNELRKIKGNILLSSDKLNEAKTLYQEVLAIRELPWARLGLGKCNYLAQDFQQAIDEFQRIKSQNPNYTPAYDWLARSHKRANQLSEAEDILKEAVSISPKAVPRQQLLGEIALVNQHQDIAESAFTKAVQHGRHSVYKHPANYANLARVTADNHDGPSALQVLKQIDKDFSEDPKADFYQASAESLIHEAMGNSDLARASLEKAAELQKSFDQIEDSECAIELAKTYKNFGMEEECVELMKGAILNNHTDEELMDEIKLTISSLEMDEQTLGTIDSIREEVFALNRKGVELAKSGQLDEAAELLKETSTRMPANRTVNLNIALVLLMSMEREGPSPGMIDEIKGYLARVAKADPNNTTLQKLYGRLKTMLSKTSDSSEQSREKS</sequence>
<feature type="repeat" description="TPR" evidence="2">
    <location>
        <begin position="221"/>
        <end position="254"/>
    </location>
</feature>
<accession>A0A9E4N5Z4</accession>
<dbReference type="EMBL" id="JAEPCM010000632">
    <property type="protein sequence ID" value="MCG7948141.1"/>
    <property type="molecule type" value="Genomic_DNA"/>
</dbReference>
<dbReference type="InterPro" id="IPR011006">
    <property type="entry name" value="CheY-like_superfamily"/>
</dbReference>
<keyword evidence="1" id="KW-0597">Phosphoprotein</keyword>
<dbReference type="SMART" id="SM00028">
    <property type="entry name" value="TPR"/>
    <property type="match status" value="4"/>
</dbReference>
<dbReference type="Pfam" id="PF13181">
    <property type="entry name" value="TPR_8"/>
    <property type="match status" value="1"/>
</dbReference>
<organism evidence="4 5">
    <name type="scientific">Candidatus Thiodiazotropha taylori</name>
    <dbReference type="NCBI Taxonomy" id="2792791"/>
    <lineage>
        <taxon>Bacteria</taxon>
        <taxon>Pseudomonadati</taxon>
        <taxon>Pseudomonadota</taxon>
        <taxon>Gammaproteobacteria</taxon>
        <taxon>Chromatiales</taxon>
        <taxon>Sedimenticolaceae</taxon>
        <taxon>Candidatus Thiodiazotropha</taxon>
    </lineage>
</organism>
<feature type="modified residue" description="4-aspartylphosphate" evidence="1">
    <location>
        <position position="82"/>
    </location>
</feature>
<gene>
    <name evidence="4" type="ORF">JAZ07_17495</name>
</gene>
<dbReference type="GO" id="GO:0000160">
    <property type="term" value="P:phosphorelay signal transduction system"/>
    <property type="evidence" value="ECO:0007669"/>
    <property type="project" value="InterPro"/>
</dbReference>
<comment type="caution">
    <text evidence="4">The sequence shown here is derived from an EMBL/GenBank/DDBJ whole genome shotgun (WGS) entry which is preliminary data.</text>
</comment>
<name>A0A9E4N5Z4_9GAMM</name>
<dbReference type="PROSITE" id="PS50005">
    <property type="entry name" value="TPR"/>
    <property type="match status" value="2"/>
</dbReference>
<dbReference type="InterPro" id="IPR001789">
    <property type="entry name" value="Sig_transdc_resp-reg_receiver"/>
</dbReference>
<dbReference type="Pfam" id="PF14559">
    <property type="entry name" value="TPR_19"/>
    <property type="match status" value="1"/>
</dbReference>
<dbReference type="AlphaFoldDB" id="A0A9E4N5Z4"/>
<protein>
    <submittedName>
        <fullName evidence="4">Response regulator</fullName>
    </submittedName>
</protein>
<dbReference type="CDD" id="cd17589">
    <property type="entry name" value="REC_TPR"/>
    <property type="match status" value="1"/>
</dbReference>
<dbReference type="SUPFAM" id="SSF52172">
    <property type="entry name" value="CheY-like"/>
    <property type="match status" value="1"/>
</dbReference>
<dbReference type="SMART" id="SM00448">
    <property type="entry name" value="REC"/>
    <property type="match status" value="1"/>
</dbReference>
<dbReference type="InterPro" id="IPR052048">
    <property type="entry name" value="ST_Response_Regulator"/>
</dbReference>
<evidence type="ECO:0000259" key="3">
    <source>
        <dbReference type="PROSITE" id="PS50110"/>
    </source>
</evidence>
<dbReference type="InterPro" id="IPR011990">
    <property type="entry name" value="TPR-like_helical_dom_sf"/>
</dbReference>
<dbReference type="Gene3D" id="1.25.40.10">
    <property type="entry name" value="Tetratricopeptide repeat domain"/>
    <property type="match status" value="3"/>
</dbReference>
<proteinExistence type="predicted"/>
<reference evidence="4" key="1">
    <citation type="journal article" date="2021" name="Proc. Natl. Acad. Sci. U.S.A.">
        <title>Global biogeography of chemosynthetic symbionts reveals both localized and globally distributed symbiont groups. .</title>
        <authorList>
            <person name="Osvatic J.T."/>
            <person name="Wilkins L.G.E."/>
            <person name="Leibrecht L."/>
            <person name="Leray M."/>
            <person name="Zauner S."/>
            <person name="Polzin J."/>
            <person name="Camacho Y."/>
            <person name="Gros O."/>
            <person name="van Gils J.A."/>
            <person name="Eisen J.A."/>
            <person name="Petersen J.M."/>
            <person name="Yuen B."/>
        </authorList>
    </citation>
    <scope>NUCLEOTIDE SEQUENCE</scope>
    <source>
        <strain evidence="4">MAGclacostrist064TRANS</strain>
    </source>
</reference>
<dbReference type="InterPro" id="IPR019734">
    <property type="entry name" value="TPR_rpt"/>
</dbReference>
<dbReference type="Pfam" id="PF00072">
    <property type="entry name" value="Response_reg"/>
    <property type="match status" value="1"/>
</dbReference>
<dbReference type="SUPFAM" id="SSF48452">
    <property type="entry name" value="TPR-like"/>
    <property type="match status" value="2"/>
</dbReference>
<evidence type="ECO:0000256" key="2">
    <source>
        <dbReference type="PROSITE-ProRule" id="PRU00339"/>
    </source>
</evidence>
<keyword evidence="2" id="KW-0802">TPR repeat</keyword>
<evidence type="ECO:0000256" key="1">
    <source>
        <dbReference type="PROSITE-ProRule" id="PRU00169"/>
    </source>
</evidence>
<feature type="domain" description="Response regulatory" evidence="3">
    <location>
        <begin position="32"/>
        <end position="151"/>
    </location>
</feature>
<dbReference type="Gene3D" id="3.40.50.2300">
    <property type="match status" value="1"/>
</dbReference>
<evidence type="ECO:0000313" key="5">
    <source>
        <dbReference type="Proteomes" id="UP000886667"/>
    </source>
</evidence>
<dbReference type="PANTHER" id="PTHR43228:SF1">
    <property type="entry name" value="TWO-COMPONENT RESPONSE REGULATOR ARR22"/>
    <property type="match status" value="1"/>
</dbReference>
<dbReference type="PROSITE" id="PS50110">
    <property type="entry name" value="RESPONSE_REGULATORY"/>
    <property type="match status" value="1"/>
</dbReference>